<reference evidence="2" key="1">
    <citation type="journal article" date="2012" name="Mol. Plant Microbe Interact.">
        <title>A highly conserved effector in Fusarium oxysporum is required for full virulence on Arabidopsis.</title>
        <authorList>
            <person name="Thatcher L.F."/>
            <person name="Gardiner D.M."/>
            <person name="Kazan K."/>
            <person name="Manners J."/>
        </authorList>
    </citation>
    <scope>NUCLEOTIDE SEQUENCE [LARGE SCALE GENOMIC DNA]</scope>
    <source>
        <strain evidence="2">Fo5176</strain>
    </source>
</reference>
<organism evidence="2">
    <name type="scientific">Fusarium oxysporum (strain Fo5176)</name>
    <name type="common">Fusarium vascular wilt</name>
    <dbReference type="NCBI Taxonomy" id="660025"/>
    <lineage>
        <taxon>Eukaryota</taxon>
        <taxon>Fungi</taxon>
        <taxon>Dikarya</taxon>
        <taxon>Ascomycota</taxon>
        <taxon>Pezizomycotina</taxon>
        <taxon>Sordariomycetes</taxon>
        <taxon>Hypocreomycetidae</taxon>
        <taxon>Hypocreales</taxon>
        <taxon>Nectriaceae</taxon>
        <taxon>Fusarium</taxon>
        <taxon>Fusarium oxysporum species complex</taxon>
    </lineage>
</organism>
<feature type="region of interest" description="Disordered" evidence="1">
    <location>
        <begin position="338"/>
        <end position="360"/>
    </location>
</feature>
<feature type="region of interest" description="Disordered" evidence="1">
    <location>
        <begin position="85"/>
        <end position="175"/>
    </location>
</feature>
<feature type="compositionally biased region" description="Basic and acidic residues" evidence="1">
    <location>
        <begin position="144"/>
        <end position="168"/>
    </location>
</feature>
<comment type="caution">
    <text evidence="2">The sequence shown here is derived from an EMBL/GenBank/DDBJ whole genome shotgun (WGS) entry which is preliminary data.</text>
</comment>
<accession>F9G735</accession>
<protein>
    <submittedName>
        <fullName evidence="2">Uncharacterized protein</fullName>
    </submittedName>
</protein>
<dbReference type="AlphaFoldDB" id="F9G735"/>
<dbReference type="EMBL" id="AFQF01003585">
    <property type="protein sequence ID" value="EGU75015.1"/>
    <property type="molecule type" value="Genomic_DNA"/>
</dbReference>
<feature type="compositionally biased region" description="Basic and acidic residues" evidence="1">
    <location>
        <begin position="85"/>
        <end position="102"/>
    </location>
</feature>
<sequence length="360" mass="40360">FGIALEEKLKDKGSTTGSILLALLQTLPRQRQTYKSPLAELCLAAKDHYPGISSSALLQGGNLNQLRASLDAQAISTADLAQIEAEKTQKEEETREGDHEEKETTEETAEPKAEVESSAEQKEPEAGDEELEGQAKDINSILAPKEDAKKPEEKKDGKEGKTKRRDSPDTQIADDDALINIQEALGELIYLADLTDHDLEDKMAYLASEECINGKEYSFSSRRVNTRDLKESFIKGMLHVHRGMRPRRRGIPMHYSDLSLEAQEEIDIQVVIDFEEALATNDIRGKTKPSGWRMEKLVLECFVGSIKSEMQMYLHDIQANWKPGLKYIDPGGDSDTDYISDCSDSRGTIRSSRRRRAQMN</sequence>
<feature type="non-terminal residue" evidence="2">
    <location>
        <position position="1"/>
    </location>
</feature>
<dbReference type="OrthoDB" id="10042665at2759"/>
<proteinExistence type="predicted"/>
<gene>
    <name evidence="2" type="ORF">FOXB_14467</name>
</gene>
<evidence type="ECO:0000313" key="2">
    <source>
        <dbReference type="EMBL" id="EGU75015.1"/>
    </source>
</evidence>
<feature type="compositionally biased region" description="Basic and acidic residues" evidence="1">
    <location>
        <begin position="109"/>
        <end position="125"/>
    </location>
</feature>
<evidence type="ECO:0000256" key="1">
    <source>
        <dbReference type="SAM" id="MobiDB-lite"/>
    </source>
</evidence>
<feature type="compositionally biased region" description="Basic residues" evidence="1">
    <location>
        <begin position="351"/>
        <end position="360"/>
    </location>
</feature>
<name>F9G735_FUSOF</name>